<reference evidence="3" key="1">
    <citation type="submission" date="2011-04" db="EMBL/GenBank/DDBJ databases">
        <title>The complete genome of Thermodesulfatator indicus DSM 15286.</title>
        <authorList>
            <person name="Lucas S."/>
            <person name="Copeland A."/>
            <person name="Lapidus A."/>
            <person name="Bruce D."/>
            <person name="Goodwin L."/>
            <person name="Pitluck S."/>
            <person name="Peters L."/>
            <person name="Kyrpides N."/>
            <person name="Mavromatis K."/>
            <person name="Pagani I."/>
            <person name="Ivanova N."/>
            <person name="Saunders L."/>
            <person name="Detter J.C."/>
            <person name="Tapia R."/>
            <person name="Han C."/>
            <person name="Land M."/>
            <person name="Hauser L."/>
            <person name="Markowitz V."/>
            <person name="Cheng J.-F."/>
            <person name="Hugenholtz P."/>
            <person name="Woyke T."/>
            <person name="Wu D."/>
            <person name="Spring S."/>
            <person name="Schroeder M."/>
            <person name="Brambilla E."/>
            <person name="Klenk H.-P."/>
            <person name="Eisen J.A."/>
        </authorList>
    </citation>
    <scope>NUCLEOTIDE SEQUENCE [LARGE SCALE GENOMIC DNA]</scope>
    <source>
        <strain evidence="3">DSM 15286 / JCM 11887 / CIR29812</strain>
    </source>
</reference>
<sequence>MTEKPEEKRNYIRVYDHVLLRLNPISREEFEKKLENFREGKESPWIDPIRPPGEIFKLESYLKRLREKDRELAGVLQVLNQKIDRILINLLGDKFLKGFQEVEVNLSAGGLRVNLPQEVQVGTIYEIDLGLLPDWIFLKTFGEVIRVEPSPKGGYEVAFKFIWITEADQDRLVEHIFRQQVLQLRATRRVKKD</sequence>
<gene>
    <name evidence="2" type="ordered locus">Thein_0310</name>
</gene>
<dbReference type="PaxDb" id="667014-Thein_0310"/>
<name>F8AE58_THEID</name>
<keyword evidence="3" id="KW-1185">Reference proteome</keyword>
<dbReference type="AlphaFoldDB" id="F8AE58"/>
<dbReference type="InterPro" id="IPR009875">
    <property type="entry name" value="PilZ_domain"/>
</dbReference>
<proteinExistence type="predicted"/>
<evidence type="ECO:0000313" key="2">
    <source>
        <dbReference type="EMBL" id="AEH44194.1"/>
    </source>
</evidence>
<dbReference type="eggNOG" id="ENOG5033CB0">
    <property type="taxonomic scope" value="Bacteria"/>
</dbReference>
<dbReference type="OrthoDB" id="9780702at2"/>
<evidence type="ECO:0000313" key="3">
    <source>
        <dbReference type="Proteomes" id="UP000006793"/>
    </source>
</evidence>
<accession>F8AE58</accession>
<dbReference type="KEGG" id="tid:Thein_0310"/>
<dbReference type="Pfam" id="PF07238">
    <property type="entry name" value="PilZ"/>
    <property type="match status" value="1"/>
</dbReference>
<dbReference type="InParanoid" id="F8AE58"/>
<protein>
    <submittedName>
        <fullName evidence="2">Type IV pilus assembly PilZ</fullName>
    </submittedName>
</protein>
<dbReference type="STRING" id="667014.Thein_0310"/>
<dbReference type="Proteomes" id="UP000006793">
    <property type="component" value="Chromosome"/>
</dbReference>
<feature type="domain" description="PilZ" evidence="1">
    <location>
        <begin position="102"/>
        <end position="178"/>
    </location>
</feature>
<dbReference type="HOGENOM" id="CLU_095677_0_0_0"/>
<dbReference type="EMBL" id="CP002683">
    <property type="protein sequence ID" value="AEH44194.1"/>
    <property type="molecule type" value="Genomic_DNA"/>
</dbReference>
<dbReference type="GO" id="GO:0035438">
    <property type="term" value="F:cyclic-di-GMP binding"/>
    <property type="evidence" value="ECO:0007669"/>
    <property type="project" value="InterPro"/>
</dbReference>
<organism evidence="2 3">
    <name type="scientific">Thermodesulfatator indicus (strain DSM 15286 / JCM 11887 / CIR29812)</name>
    <dbReference type="NCBI Taxonomy" id="667014"/>
    <lineage>
        <taxon>Bacteria</taxon>
        <taxon>Pseudomonadati</taxon>
        <taxon>Thermodesulfobacteriota</taxon>
        <taxon>Thermodesulfobacteria</taxon>
        <taxon>Thermodesulfobacteriales</taxon>
        <taxon>Thermodesulfatatoraceae</taxon>
        <taxon>Thermodesulfatator</taxon>
    </lineage>
</organism>
<reference evidence="2 3" key="2">
    <citation type="journal article" date="2012" name="Stand. Genomic Sci.">
        <title>Complete genome sequence of the thermophilic sulfate-reducing ocean bacterium Thermodesulfatator indicus type strain (CIR29812(T)).</title>
        <authorList>
            <person name="Anderson I."/>
            <person name="Saunders E."/>
            <person name="Lapidus A."/>
            <person name="Nolan M."/>
            <person name="Lucas S."/>
            <person name="Tice H."/>
            <person name="Del Rio T.G."/>
            <person name="Cheng J.F."/>
            <person name="Han C."/>
            <person name="Tapia R."/>
            <person name="Goodwin L.A."/>
            <person name="Pitluck S."/>
            <person name="Liolios K."/>
            <person name="Mavromatis K."/>
            <person name="Pagani I."/>
            <person name="Ivanova N."/>
            <person name="Mikhailova N."/>
            <person name="Pati A."/>
            <person name="Chen A."/>
            <person name="Palaniappan K."/>
            <person name="Land M."/>
            <person name="Hauser L."/>
            <person name="Jeffries C.D."/>
            <person name="Chang Y.J."/>
            <person name="Brambilla E.M."/>
            <person name="Rohde M."/>
            <person name="Spring S."/>
            <person name="Goker M."/>
            <person name="Detter J.C."/>
            <person name="Woyke T."/>
            <person name="Bristow J."/>
            <person name="Eisen J.A."/>
            <person name="Markowitz V."/>
            <person name="Hugenholtz P."/>
            <person name="Kyrpides N.C."/>
            <person name="Klenk H.P."/>
        </authorList>
    </citation>
    <scope>NUCLEOTIDE SEQUENCE [LARGE SCALE GENOMIC DNA]</scope>
    <source>
        <strain evidence="3">DSM 15286 / JCM 11887 / CIR29812</strain>
    </source>
</reference>
<evidence type="ECO:0000259" key="1">
    <source>
        <dbReference type="Pfam" id="PF07238"/>
    </source>
</evidence>
<dbReference type="RefSeq" id="WP_013906940.1">
    <property type="nucleotide sequence ID" value="NC_015681.1"/>
</dbReference>